<accession>U5QG97</accession>
<dbReference type="GO" id="GO:0019305">
    <property type="term" value="P:dTDP-rhamnose biosynthetic process"/>
    <property type="evidence" value="ECO:0007669"/>
    <property type="project" value="UniProtKB-UniRule"/>
</dbReference>
<dbReference type="STRING" id="1183438.GKIL_0449"/>
<dbReference type="PATRIC" id="fig|1183438.3.peg.447"/>
<comment type="pathway">
    <text evidence="3">Carbohydrate biosynthesis; dTDP-L-rhamnose biosynthesis.</text>
</comment>
<evidence type="ECO:0000256" key="2">
    <source>
        <dbReference type="PIRSR" id="PIRSR600888-3"/>
    </source>
</evidence>
<gene>
    <name evidence="4" type="primary">rfbC</name>
    <name evidence="4" type="ORF">GKIL_0449</name>
</gene>
<dbReference type="GO" id="GO:0000271">
    <property type="term" value="P:polysaccharide biosynthetic process"/>
    <property type="evidence" value="ECO:0007669"/>
    <property type="project" value="TreeGrafter"/>
</dbReference>
<dbReference type="InterPro" id="IPR014710">
    <property type="entry name" value="RmlC-like_jellyroll"/>
</dbReference>
<feature type="active site" description="Proton acceptor" evidence="1">
    <location>
        <position position="61"/>
    </location>
</feature>
<dbReference type="EMBL" id="CP003587">
    <property type="protein sequence ID" value="AGY56695.1"/>
    <property type="molecule type" value="Genomic_DNA"/>
</dbReference>
<sequence>MQRIETSLPGVCVIEPKVFGDVRGYFYESYHRERFAQLGIGDLFVQDNCSYSLGGVLRGLHYQLRHPQAKLCRVAQGEVFDVAVDIRRGSPTFGQWTGVILSGENKRQIYIPSGFAHGFAVISESAEFVYKCSDFYHPEDEQGIAWNDPQVGIAWPLADPRLSEKDKKYLFLEQTDPALLPVYR</sequence>
<reference evidence="4 5" key="1">
    <citation type="journal article" date="2013" name="PLoS ONE">
        <title>Cultivation and Complete Genome Sequencing of Gloeobacter kilaueensis sp. nov., from a Lava Cave in Kilauea Caldera, Hawai'i.</title>
        <authorList>
            <person name="Saw J.H."/>
            <person name="Schatz M."/>
            <person name="Brown M.V."/>
            <person name="Kunkel D.D."/>
            <person name="Foster J.S."/>
            <person name="Shick H."/>
            <person name="Christensen S."/>
            <person name="Hou S."/>
            <person name="Wan X."/>
            <person name="Donachie S.P."/>
        </authorList>
    </citation>
    <scope>NUCLEOTIDE SEQUENCE [LARGE SCALE GENOMIC DNA]</scope>
    <source>
        <strain evidence="5">JS</strain>
    </source>
</reference>
<proteinExistence type="inferred from homology"/>
<dbReference type="UniPathway" id="UPA00124"/>
<dbReference type="Gene3D" id="2.60.120.10">
    <property type="entry name" value="Jelly Rolls"/>
    <property type="match status" value="1"/>
</dbReference>
<evidence type="ECO:0000313" key="4">
    <source>
        <dbReference type="EMBL" id="AGY56695.1"/>
    </source>
</evidence>
<dbReference type="Pfam" id="PF00908">
    <property type="entry name" value="dTDP_sugar_isom"/>
    <property type="match status" value="1"/>
</dbReference>
<evidence type="ECO:0000256" key="1">
    <source>
        <dbReference type="PIRSR" id="PIRSR600888-1"/>
    </source>
</evidence>
<dbReference type="KEGG" id="glj:GKIL_0449"/>
<name>U5QG97_GLOK1</name>
<dbReference type="PANTHER" id="PTHR21047">
    <property type="entry name" value="DTDP-6-DEOXY-D-GLUCOSE-3,5 EPIMERASE"/>
    <property type="match status" value="1"/>
</dbReference>
<dbReference type="AlphaFoldDB" id="U5QG97"/>
<dbReference type="OrthoDB" id="9800680at2"/>
<dbReference type="NCBIfam" id="TIGR01221">
    <property type="entry name" value="rmlC"/>
    <property type="match status" value="1"/>
</dbReference>
<comment type="subunit">
    <text evidence="3">Homodimer.</text>
</comment>
<dbReference type="HOGENOM" id="CLU_090940_1_1_3"/>
<dbReference type="EC" id="5.1.3.13" evidence="3"/>
<protein>
    <recommendedName>
        <fullName evidence="3">dTDP-4-dehydrorhamnose 3,5-epimerase</fullName>
        <ecNumber evidence="3">5.1.3.13</ecNumber>
    </recommendedName>
    <alternativeName>
        <fullName evidence="3">Thymidine diphospho-4-keto-rhamnose 3,5-epimerase</fullName>
    </alternativeName>
</protein>
<dbReference type="SUPFAM" id="SSF51182">
    <property type="entry name" value="RmlC-like cupins"/>
    <property type="match status" value="1"/>
</dbReference>
<dbReference type="CDD" id="cd00438">
    <property type="entry name" value="cupin_RmlC"/>
    <property type="match status" value="1"/>
</dbReference>
<dbReference type="GO" id="GO:0008830">
    <property type="term" value="F:dTDP-4-dehydrorhamnose 3,5-epimerase activity"/>
    <property type="evidence" value="ECO:0007669"/>
    <property type="project" value="UniProtKB-UniRule"/>
</dbReference>
<feature type="active site" description="Proton donor" evidence="1">
    <location>
        <position position="130"/>
    </location>
</feature>
<feature type="site" description="Participates in a stacking interaction with the thymidine ring of dTDP-4-oxo-6-deoxyglucose" evidence="2">
    <location>
        <position position="136"/>
    </location>
</feature>
<evidence type="ECO:0000256" key="3">
    <source>
        <dbReference type="RuleBase" id="RU364069"/>
    </source>
</evidence>
<keyword evidence="5" id="KW-1185">Reference proteome</keyword>
<dbReference type="RefSeq" id="WP_023171718.1">
    <property type="nucleotide sequence ID" value="NC_022600.1"/>
</dbReference>
<comment type="catalytic activity">
    <reaction evidence="3">
        <text>dTDP-4-dehydro-6-deoxy-alpha-D-glucose = dTDP-4-dehydro-beta-L-rhamnose</text>
        <dbReference type="Rhea" id="RHEA:16969"/>
        <dbReference type="ChEBI" id="CHEBI:57649"/>
        <dbReference type="ChEBI" id="CHEBI:62830"/>
        <dbReference type="EC" id="5.1.3.13"/>
    </reaction>
</comment>
<comment type="function">
    <text evidence="3">Catalyzes the epimerization of the C3' and C5'positions of dTDP-6-deoxy-D-xylo-4-hexulose, forming dTDP-6-deoxy-L-lyxo-4-hexulose.</text>
</comment>
<dbReference type="InterPro" id="IPR011051">
    <property type="entry name" value="RmlC_Cupin_sf"/>
</dbReference>
<dbReference type="Proteomes" id="UP000017396">
    <property type="component" value="Chromosome"/>
</dbReference>
<organism evidence="4 5">
    <name type="scientific">Gloeobacter kilaueensis (strain ATCC BAA-2537 / CCAP 1431/1 / ULC 316 / JS1)</name>
    <dbReference type="NCBI Taxonomy" id="1183438"/>
    <lineage>
        <taxon>Bacteria</taxon>
        <taxon>Bacillati</taxon>
        <taxon>Cyanobacteriota</taxon>
        <taxon>Cyanophyceae</taxon>
        <taxon>Gloeobacterales</taxon>
        <taxon>Gloeobacteraceae</taxon>
        <taxon>Gloeobacter</taxon>
    </lineage>
</organism>
<dbReference type="eggNOG" id="COG1898">
    <property type="taxonomic scope" value="Bacteria"/>
</dbReference>
<comment type="similarity">
    <text evidence="3">Belongs to the dTDP-4-dehydrorhamnose 3,5-epimerase family.</text>
</comment>
<dbReference type="InterPro" id="IPR000888">
    <property type="entry name" value="RmlC-like"/>
</dbReference>
<dbReference type="PANTHER" id="PTHR21047:SF2">
    <property type="entry name" value="THYMIDINE DIPHOSPHO-4-KETO-RHAMNOSE 3,5-EPIMERASE"/>
    <property type="match status" value="1"/>
</dbReference>
<dbReference type="GO" id="GO:0005829">
    <property type="term" value="C:cytosol"/>
    <property type="evidence" value="ECO:0007669"/>
    <property type="project" value="TreeGrafter"/>
</dbReference>
<keyword evidence="3 4" id="KW-0413">Isomerase</keyword>
<evidence type="ECO:0000313" key="5">
    <source>
        <dbReference type="Proteomes" id="UP000017396"/>
    </source>
</evidence>